<accession>A0AAW1TIN3</accession>
<proteinExistence type="predicted"/>
<evidence type="ECO:0000256" key="1">
    <source>
        <dbReference type="ARBA" id="ARBA00022737"/>
    </source>
</evidence>
<evidence type="ECO:0000259" key="6">
    <source>
        <dbReference type="PROSITE" id="PS51371"/>
    </source>
</evidence>
<dbReference type="SUPFAM" id="SSF54631">
    <property type="entry name" value="CBS-domain pair"/>
    <property type="match status" value="1"/>
</dbReference>
<dbReference type="GO" id="GO:0030026">
    <property type="term" value="P:intracellular manganese ion homeostasis"/>
    <property type="evidence" value="ECO:0007669"/>
    <property type="project" value="TreeGrafter"/>
</dbReference>
<feature type="transmembrane region" description="Helical" evidence="5">
    <location>
        <begin position="99"/>
        <end position="121"/>
    </location>
</feature>
<dbReference type="GO" id="GO:0016020">
    <property type="term" value="C:membrane"/>
    <property type="evidence" value="ECO:0007669"/>
    <property type="project" value="UniProtKB-UniRule"/>
</dbReference>
<name>A0AAW1TIN3_9CHLO</name>
<dbReference type="Proteomes" id="UP001485043">
    <property type="component" value="Unassembled WGS sequence"/>
</dbReference>
<evidence type="ECO:0000256" key="2">
    <source>
        <dbReference type="PROSITE-ProRule" id="PRU00703"/>
    </source>
</evidence>
<feature type="domain" description="CBS" evidence="6">
    <location>
        <begin position="182"/>
        <end position="244"/>
    </location>
</feature>
<keyword evidence="9" id="KW-1185">Reference proteome</keyword>
<dbReference type="AlphaFoldDB" id="A0AAW1TIN3"/>
<dbReference type="Pfam" id="PF01595">
    <property type="entry name" value="CNNM"/>
    <property type="match status" value="1"/>
</dbReference>
<organism evidence="8 9">
    <name type="scientific">Apatococcus fuscideae</name>
    <dbReference type="NCBI Taxonomy" id="2026836"/>
    <lineage>
        <taxon>Eukaryota</taxon>
        <taxon>Viridiplantae</taxon>
        <taxon>Chlorophyta</taxon>
        <taxon>core chlorophytes</taxon>
        <taxon>Trebouxiophyceae</taxon>
        <taxon>Chlorellales</taxon>
        <taxon>Chlorellaceae</taxon>
        <taxon>Apatococcus</taxon>
    </lineage>
</organism>
<dbReference type="InterPro" id="IPR000644">
    <property type="entry name" value="CBS_dom"/>
</dbReference>
<gene>
    <name evidence="8" type="ORF">WJX84_007236</name>
</gene>
<feature type="transmembrane region" description="Helical" evidence="5">
    <location>
        <begin position="69"/>
        <end position="87"/>
    </location>
</feature>
<feature type="compositionally biased region" description="Basic and acidic residues" evidence="4">
    <location>
        <begin position="287"/>
        <end position="304"/>
    </location>
</feature>
<evidence type="ECO:0000256" key="5">
    <source>
        <dbReference type="SAM" id="Phobius"/>
    </source>
</evidence>
<dbReference type="PANTHER" id="PTHR12064:SF97">
    <property type="entry name" value="METAL TRANSPORTER CNNM-5"/>
    <property type="match status" value="1"/>
</dbReference>
<keyword evidence="3 5" id="KW-0472">Membrane</keyword>
<dbReference type="PANTHER" id="PTHR12064">
    <property type="entry name" value="METAL TRANSPORTER CNNM"/>
    <property type="match status" value="1"/>
</dbReference>
<dbReference type="PROSITE" id="PS51846">
    <property type="entry name" value="CNNM"/>
    <property type="match status" value="1"/>
</dbReference>
<dbReference type="PROSITE" id="PS51371">
    <property type="entry name" value="CBS"/>
    <property type="match status" value="1"/>
</dbReference>
<evidence type="ECO:0008006" key="10">
    <source>
        <dbReference type="Google" id="ProtNLM"/>
    </source>
</evidence>
<dbReference type="GO" id="GO:0005737">
    <property type="term" value="C:cytoplasm"/>
    <property type="evidence" value="ECO:0007669"/>
    <property type="project" value="TreeGrafter"/>
</dbReference>
<evidence type="ECO:0000256" key="3">
    <source>
        <dbReference type="PROSITE-ProRule" id="PRU01193"/>
    </source>
</evidence>
<feature type="region of interest" description="Disordered" evidence="4">
    <location>
        <begin position="287"/>
        <end position="442"/>
    </location>
</feature>
<dbReference type="InterPro" id="IPR045095">
    <property type="entry name" value="ACDP"/>
</dbReference>
<keyword evidence="1" id="KW-0677">Repeat</keyword>
<sequence length="565" mass="62176">MSGLTLGLMSLDHVDLEVLKRSGTPTERKQAARIAPVLEKPHLLLVTLLVCNSAAMESLPIFLDRVVSPLTAVILSVTAILIFGEIVPQALCTRFGLAIGAYSAWFVQLLIYICWVIAWPISKILDHLLGDQHSALFRRGQLKALVDVHSQAEGLGGNLSMEEISIIRGALDLTSKIAIAGMTPLEKVFTLSIDDALDEQTLRRVLASGHSRVPVHRPGNRRDLVGLILVKDLVLVDMNAGTKVSNIRIRNLPFLRADTPMYDLLKVFQTGRSHMLVLTRHPDMQEDLLRDRPSSPHANGHDSPSRQNSEGQRSSHSRHRSFSAEREDPSTPRQIRLQRDLPSPAADRPEAPQEQASSPPSSAPERARSLPNQLREAEANGHATHTDIQPAGSGEVRVSIHPNADSSKPWGGRGMSGRLSECARSDDGSRRGEFSEDGGRRHDELAEPIGIITIEDVVEELIQQEIVDETDQFIDNLRSEKVNAHTMVKNLPPQLRKLLMAREFGTGNRSKTERVAATAAYALSEGSSGRLRRMATEGGNRLQEAMDVLQPLLNEQDQADLARSI</sequence>
<dbReference type="InterPro" id="IPR046342">
    <property type="entry name" value="CBS_dom_sf"/>
</dbReference>
<feature type="compositionally biased region" description="Basic and acidic residues" evidence="4">
    <location>
        <begin position="421"/>
        <end position="442"/>
    </location>
</feature>
<keyword evidence="3 5" id="KW-0812">Transmembrane</keyword>
<keyword evidence="3 5" id="KW-1133">Transmembrane helix</keyword>
<dbReference type="EMBL" id="JALJOV010000025">
    <property type="protein sequence ID" value="KAK9868503.1"/>
    <property type="molecule type" value="Genomic_DNA"/>
</dbReference>
<dbReference type="GO" id="GO:0010960">
    <property type="term" value="P:magnesium ion homeostasis"/>
    <property type="evidence" value="ECO:0007669"/>
    <property type="project" value="InterPro"/>
</dbReference>
<dbReference type="Gene3D" id="3.10.580.10">
    <property type="entry name" value="CBS-domain"/>
    <property type="match status" value="2"/>
</dbReference>
<comment type="caution">
    <text evidence="8">The sequence shown here is derived from an EMBL/GenBank/DDBJ whole genome shotgun (WGS) entry which is preliminary data.</text>
</comment>
<protein>
    <recommendedName>
        <fullName evidence="10">CNNM transmembrane domain-containing protein</fullName>
    </recommendedName>
</protein>
<evidence type="ECO:0000256" key="4">
    <source>
        <dbReference type="SAM" id="MobiDB-lite"/>
    </source>
</evidence>
<feature type="compositionally biased region" description="Low complexity" evidence="4">
    <location>
        <begin position="352"/>
        <end position="364"/>
    </location>
</feature>
<dbReference type="InterPro" id="IPR002550">
    <property type="entry name" value="CNNM"/>
</dbReference>
<evidence type="ECO:0000259" key="7">
    <source>
        <dbReference type="PROSITE" id="PS51846"/>
    </source>
</evidence>
<evidence type="ECO:0000313" key="9">
    <source>
        <dbReference type="Proteomes" id="UP001485043"/>
    </source>
</evidence>
<keyword evidence="2" id="KW-0129">CBS domain</keyword>
<feature type="domain" description="CNNM transmembrane" evidence="7">
    <location>
        <begin position="1"/>
        <end position="163"/>
    </location>
</feature>
<evidence type="ECO:0000313" key="8">
    <source>
        <dbReference type="EMBL" id="KAK9868503.1"/>
    </source>
</evidence>
<reference evidence="8 9" key="1">
    <citation type="journal article" date="2024" name="Nat. Commun.">
        <title>Phylogenomics reveals the evolutionary origins of lichenization in chlorophyte algae.</title>
        <authorList>
            <person name="Puginier C."/>
            <person name="Libourel C."/>
            <person name="Otte J."/>
            <person name="Skaloud P."/>
            <person name="Haon M."/>
            <person name="Grisel S."/>
            <person name="Petersen M."/>
            <person name="Berrin J.G."/>
            <person name="Delaux P.M."/>
            <person name="Dal Grande F."/>
            <person name="Keller J."/>
        </authorList>
    </citation>
    <scope>NUCLEOTIDE SEQUENCE [LARGE SCALE GENOMIC DNA]</scope>
    <source>
        <strain evidence="8 9">SAG 2523</strain>
    </source>
</reference>